<dbReference type="Proteomes" id="UP000825729">
    <property type="component" value="Unassembled WGS sequence"/>
</dbReference>
<keyword evidence="2" id="KW-1133">Transmembrane helix</keyword>
<reference evidence="3 4" key="1">
    <citation type="submission" date="2021-07" db="EMBL/GenBank/DDBJ databases">
        <title>The Aristolochia fimbriata genome: insights into angiosperm evolution, floral development and chemical biosynthesis.</title>
        <authorList>
            <person name="Jiao Y."/>
        </authorList>
    </citation>
    <scope>NUCLEOTIDE SEQUENCE [LARGE SCALE GENOMIC DNA]</scope>
    <source>
        <strain evidence="3">IBCAS-2021</strain>
        <tissue evidence="3">Leaf</tissue>
    </source>
</reference>
<evidence type="ECO:0000313" key="4">
    <source>
        <dbReference type="Proteomes" id="UP000825729"/>
    </source>
</evidence>
<name>A0AAV7DV05_ARIFI</name>
<dbReference type="AlphaFoldDB" id="A0AAV7DV05"/>
<evidence type="ECO:0000313" key="3">
    <source>
        <dbReference type="EMBL" id="KAG9440482.1"/>
    </source>
</evidence>
<keyword evidence="2" id="KW-0812">Transmembrane</keyword>
<proteinExistence type="predicted"/>
<accession>A0AAV7DV05</accession>
<sequence length="184" mass="20555">MPRRAKNRYVIRNTSRNNRLAIIRKYLVSVQPFRVSAPSLNATAFSRWARSRLSSEFVEGRDFGAKPGRVPVEATRRDPESGGEEGADSACRRRGARHVAPPRAAVNRKWGTGRSARFSIPRACTHSSPSIHAWDHGDRMFAIPANGDTRGAPRICMCKRERRGWMWGIGWGYGVGCMMAGDND</sequence>
<comment type="caution">
    <text evidence="3">The sequence shown here is derived from an EMBL/GenBank/DDBJ whole genome shotgun (WGS) entry which is preliminary data.</text>
</comment>
<keyword evidence="2" id="KW-0472">Membrane</keyword>
<dbReference type="EMBL" id="JAINDJ010000008">
    <property type="protein sequence ID" value="KAG9440482.1"/>
    <property type="molecule type" value="Genomic_DNA"/>
</dbReference>
<gene>
    <name evidence="3" type="ORF">H6P81_020647</name>
</gene>
<keyword evidence="4" id="KW-1185">Reference proteome</keyword>
<evidence type="ECO:0000256" key="1">
    <source>
        <dbReference type="SAM" id="MobiDB-lite"/>
    </source>
</evidence>
<evidence type="ECO:0000256" key="2">
    <source>
        <dbReference type="SAM" id="Phobius"/>
    </source>
</evidence>
<organism evidence="3 4">
    <name type="scientific">Aristolochia fimbriata</name>
    <name type="common">White veined hardy Dutchman's pipe vine</name>
    <dbReference type="NCBI Taxonomy" id="158543"/>
    <lineage>
        <taxon>Eukaryota</taxon>
        <taxon>Viridiplantae</taxon>
        <taxon>Streptophyta</taxon>
        <taxon>Embryophyta</taxon>
        <taxon>Tracheophyta</taxon>
        <taxon>Spermatophyta</taxon>
        <taxon>Magnoliopsida</taxon>
        <taxon>Magnoliidae</taxon>
        <taxon>Piperales</taxon>
        <taxon>Aristolochiaceae</taxon>
        <taxon>Aristolochia</taxon>
    </lineage>
</organism>
<protein>
    <submittedName>
        <fullName evidence="3">Uncharacterized protein</fullName>
    </submittedName>
</protein>
<feature type="transmembrane region" description="Helical" evidence="2">
    <location>
        <begin position="164"/>
        <end position="181"/>
    </location>
</feature>
<feature type="region of interest" description="Disordered" evidence="1">
    <location>
        <begin position="65"/>
        <end position="103"/>
    </location>
</feature>